<evidence type="ECO:0000256" key="9">
    <source>
        <dbReference type="SAM" id="MobiDB-lite"/>
    </source>
</evidence>
<feature type="domain" description="G-protein coupled receptors family 1 profile" evidence="11">
    <location>
        <begin position="41"/>
        <end position="362"/>
    </location>
</feature>
<evidence type="ECO:0000256" key="10">
    <source>
        <dbReference type="SAM" id="Phobius"/>
    </source>
</evidence>
<evidence type="ECO:0000313" key="12">
    <source>
        <dbReference type="EMBL" id="KAK3108132.1"/>
    </source>
</evidence>
<keyword evidence="13" id="KW-1185">Reference proteome</keyword>
<comment type="similarity">
    <text evidence="8">Belongs to the G-protein coupled receptor 1 family.</text>
</comment>
<feature type="transmembrane region" description="Helical" evidence="10">
    <location>
        <begin position="60"/>
        <end position="81"/>
    </location>
</feature>
<comment type="subcellular location">
    <subcellularLocation>
        <location evidence="1">Membrane</location>
        <topology evidence="1">Multi-pass membrane protein</topology>
    </subcellularLocation>
</comment>
<dbReference type="InterPro" id="IPR017452">
    <property type="entry name" value="GPCR_Rhodpsn_7TM"/>
</dbReference>
<dbReference type="GO" id="GO:0004930">
    <property type="term" value="F:G protein-coupled receptor activity"/>
    <property type="evidence" value="ECO:0007669"/>
    <property type="project" value="UniProtKB-KW"/>
</dbReference>
<dbReference type="PRINTS" id="PR00237">
    <property type="entry name" value="GPCRRHODOPSN"/>
</dbReference>
<keyword evidence="7 8" id="KW-0807">Transducer</keyword>
<evidence type="ECO:0000256" key="6">
    <source>
        <dbReference type="ARBA" id="ARBA00023170"/>
    </source>
</evidence>
<name>A0AA89CBE3_PINIB</name>
<protein>
    <recommendedName>
        <fullName evidence="11">G-protein coupled receptors family 1 profile domain-containing protein</fullName>
    </recommendedName>
</protein>
<dbReference type="EMBL" id="VSWD01000001">
    <property type="protein sequence ID" value="KAK3108132.1"/>
    <property type="molecule type" value="Genomic_DNA"/>
</dbReference>
<feature type="compositionally biased region" description="Low complexity" evidence="9">
    <location>
        <begin position="254"/>
        <end position="266"/>
    </location>
</feature>
<gene>
    <name evidence="12" type="ORF">FSP39_001723</name>
</gene>
<feature type="region of interest" description="Disordered" evidence="9">
    <location>
        <begin position="247"/>
        <end position="266"/>
    </location>
</feature>
<feature type="transmembrane region" description="Helical" evidence="10">
    <location>
        <begin position="27"/>
        <end position="48"/>
    </location>
</feature>
<dbReference type="PROSITE" id="PS00237">
    <property type="entry name" value="G_PROTEIN_RECEP_F1_1"/>
    <property type="match status" value="1"/>
</dbReference>
<keyword evidence="3 10" id="KW-1133">Transmembrane helix</keyword>
<dbReference type="SUPFAM" id="SSF81321">
    <property type="entry name" value="Family A G protein-coupled receptor-like"/>
    <property type="match status" value="1"/>
</dbReference>
<dbReference type="Pfam" id="PF00001">
    <property type="entry name" value="7tm_1"/>
    <property type="match status" value="1"/>
</dbReference>
<feature type="transmembrane region" description="Helical" evidence="10">
    <location>
        <begin position="139"/>
        <end position="160"/>
    </location>
</feature>
<evidence type="ECO:0000256" key="2">
    <source>
        <dbReference type="ARBA" id="ARBA00022692"/>
    </source>
</evidence>
<dbReference type="PANTHER" id="PTHR24238">
    <property type="entry name" value="G-PROTEIN COUPLED RECEPTOR"/>
    <property type="match status" value="1"/>
</dbReference>
<dbReference type="Gene3D" id="1.20.1070.10">
    <property type="entry name" value="Rhodopsin 7-helix transmembrane proteins"/>
    <property type="match status" value="1"/>
</dbReference>
<keyword evidence="4 8" id="KW-0297">G-protein coupled receptor</keyword>
<evidence type="ECO:0000256" key="7">
    <source>
        <dbReference type="ARBA" id="ARBA00023224"/>
    </source>
</evidence>
<reference evidence="12" key="1">
    <citation type="submission" date="2019-08" db="EMBL/GenBank/DDBJ databases">
        <title>The improved chromosome-level genome for the pearl oyster Pinctada fucata martensii using PacBio sequencing and Hi-C.</title>
        <authorList>
            <person name="Zheng Z."/>
        </authorList>
    </citation>
    <scope>NUCLEOTIDE SEQUENCE</scope>
    <source>
        <strain evidence="12">ZZ-2019</strain>
        <tissue evidence="12">Adductor muscle</tissue>
    </source>
</reference>
<feature type="transmembrane region" description="Helical" evidence="10">
    <location>
        <begin position="302"/>
        <end position="326"/>
    </location>
</feature>
<dbReference type="PROSITE" id="PS50262">
    <property type="entry name" value="G_PROTEIN_RECEP_F1_2"/>
    <property type="match status" value="1"/>
</dbReference>
<feature type="transmembrane region" description="Helical" evidence="10">
    <location>
        <begin position="346"/>
        <end position="364"/>
    </location>
</feature>
<evidence type="ECO:0000313" key="13">
    <source>
        <dbReference type="Proteomes" id="UP001186944"/>
    </source>
</evidence>
<keyword evidence="6 8" id="KW-0675">Receptor</keyword>
<feature type="transmembrane region" description="Helical" evidence="10">
    <location>
        <begin position="101"/>
        <end position="119"/>
    </location>
</feature>
<evidence type="ECO:0000256" key="5">
    <source>
        <dbReference type="ARBA" id="ARBA00023136"/>
    </source>
</evidence>
<evidence type="ECO:0000256" key="1">
    <source>
        <dbReference type="ARBA" id="ARBA00004141"/>
    </source>
</evidence>
<proteinExistence type="inferred from homology"/>
<evidence type="ECO:0000256" key="3">
    <source>
        <dbReference type="ARBA" id="ARBA00022989"/>
    </source>
</evidence>
<sequence length="394" mass="44639">MMNSSIYFDTDVAEYELQQFLENGQIVVAYLSILLIVGIVGNIHVLTVYGPLKMKSNYQIFIVILAVNDLLACIFCLPFEVVYIRYKYTYENAGACKLFRFFYYSFILSSGLLLTLTAVERYRRVYTPFKEQLTKRTVLIACGVVSGMSFLLSLPVLIFYDIVPKEIIENHTVNGTKCGVWSDTFKSVHFSLLLLVSTVILLIIIVAYSMIAKVICRQRRYVRRTSLSSRPSISERKTEVSMIQDNQVKGEIPSSDSVESSTSKSNSLHLSARLSLSNVNGVKKKPASMRFKNNTVAIRNTITLMTVTIVSYLGILPIIILGIIKMSDGKSYDKIEEALGTAGSNILIRGYFINNIVNPFVYIFTDKQFRDGLRNIYRAIWASPYMQASWLVYI</sequence>
<dbReference type="InterPro" id="IPR000276">
    <property type="entry name" value="GPCR_Rhodpsn"/>
</dbReference>
<comment type="caution">
    <text evidence="12">The sequence shown here is derived from an EMBL/GenBank/DDBJ whole genome shotgun (WGS) entry which is preliminary data.</text>
</comment>
<evidence type="ECO:0000256" key="8">
    <source>
        <dbReference type="RuleBase" id="RU000688"/>
    </source>
</evidence>
<organism evidence="12 13">
    <name type="scientific">Pinctada imbricata</name>
    <name type="common">Atlantic pearl-oyster</name>
    <name type="synonym">Pinctada martensii</name>
    <dbReference type="NCBI Taxonomy" id="66713"/>
    <lineage>
        <taxon>Eukaryota</taxon>
        <taxon>Metazoa</taxon>
        <taxon>Spiralia</taxon>
        <taxon>Lophotrochozoa</taxon>
        <taxon>Mollusca</taxon>
        <taxon>Bivalvia</taxon>
        <taxon>Autobranchia</taxon>
        <taxon>Pteriomorphia</taxon>
        <taxon>Pterioida</taxon>
        <taxon>Pterioidea</taxon>
        <taxon>Pteriidae</taxon>
        <taxon>Pinctada</taxon>
    </lineage>
</organism>
<dbReference type="CDD" id="cd00637">
    <property type="entry name" value="7tm_classA_rhodopsin-like"/>
    <property type="match status" value="1"/>
</dbReference>
<accession>A0AA89CBE3</accession>
<dbReference type="GO" id="GO:0016020">
    <property type="term" value="C:membrane"/>
    <property type="evidence" value="ECO:0007669"/>
    <property type="project" value="UniProtKB-SubCell"/>
</dbReference>
<keyword evidence="5 10" id="KW-0472">Membrane</keyword>
<evidence type="ECO:0000259" key="11">
    <source>
        <dbReference type="PROSITE" id="PS50262"/>
    </source>
</evidence>
<feature type="transmembrane region" description="Helical" evidence="10">
    <location>
        <begin position="190"/>
        <end position="216"/>
    </location>
</feature>
<evidence type="ECO:0000256" key="4">
    <source>
        <dbReference type="ARBA" id="ARBA00023040"/>
    </source>
</evidence>
<keyword evidence="2 8" id="KW-0812">Transmembrane</keyword>
<dbReference type="AlphaFoldDB" id="A0AA89CBE3"/>
<dbReference type="Proteomes" id="UP001186944">
    <property type="component" value="Unassembled WGS sequence"/>
</dbReference>
<dbReference type="PANTHER" id="PTHR24238:SF47">
    <property type="entry name" value="ECDYSTEROIDS_DOPAMINE RECEPTOR-RELATED"/>
    <property type="match status" value="1"/>
</dbReference>